<accession>K3YXN0</accession>
<protein>
    <submittedName>
        <fullName evidence="1">Uncharacterized protein</fullName>
    </submittedName>
</protein>
<evidence type="ECO:0000313" key="2">
    <source>
        <dbReference type="Proteomes" id="UP000004995"/>
    </source>
</evidence>
<organism evidence="1 2">
    <name type="scientific">Setaria italica</name>
    <name type="common">Foxtail millet</name>
    <name type="synonym">Panicum italicum</name>
    <dbReference type="NCBI Taxonomy" id="4555"/>
    <lineage>
        <taxon>Eukaryota</taxon>
        <taxon>Viridiplantae</taxon>
        <taxon>Streptophyta</taxon>
        <taxon>Embryophyta</taxon>
        <taxon>Tracheophyta</taxon>
        <taxon>Spermatophyta</taxon>
        <taxon>Magnoliopsida</taxon>
        <taxon>Liliopsida</taxon>
        <taxon>Poales</taxon>
        <taxon>Poaceae</taxon>
        <taxon>PACMAD clade</taxon>
        <taxon>Panicoideae</taxon>
        <taxon>Panicodae</taxon>
        <taxon>Paniceae</taxon>
        <taxon>Cenchrinae</taxon>
        <taxon>Setaria</taxon>
    </lineage>
</organism>
<name>K3YXN0_SETIT</name>
<dbReference type="EnsemblPlants" id="KQL29650">
    <property type="protein sequence ID" value="KQL29650"/>
    <property type="gene ID" value="SETIT_019026mg"/>
</dbReference>
<dbReference type="Gramene" id="KQL29650">
    <property type="protein sequence ID" value="KQL29650"/>
    <property type="gene ID" value="SETIT_019026mg"/>
</dbReference>
<dbReference type="HOGENOM" id="CLU_3090856_0_0_1"/>
<reference evidence="2" key="1">
    <citation type="journal article" date="2012" name="Nat. Biotechnol.">
        <title>Reference genome sequence of the model plant Setaria.</title>
        <authorList>
            <person name="Bennetzen J.L."/>
            <person name="Schmutz J."/>
            <person name="Wang H."/>
            <person name="Percifield R."/>
            <person name="Hawkins J."/>
            <person name="Pontaroli A.C."/>
            <person name="Estep M."/>
            <person name="Feng L."/>
            <person name="Vaughn J.N."/>
            <person name="Grimwood J."/>
            <person name="Jenkins J."/>
            <person name="Barry K."/>
            <person name="Lindquist E."/>
            <person name="Hellsten U."/>
            <person name="Deshpande S."/>
            <person name="Wang X."/>
            <person name="Wu X."/>
            <person name="Mitros T."/>
            <person name="Triplett J."/>
            <person name="Yang X."/>
            <person name="Ye C.Y."/>
            <person name="Mauro-Herrera M."/>
            <person name="Wang L."/>
            <person name="Li P."/>
            <person name="Sharma M."/>
            <person name="Sharma R."/>
            <person name="Ronald P.C."/>
            <person name="Panaud O."/>
            <person name="Kellogg E.A."/>
            <person name="Brutnell T.P."/>
            <person name="Doust A.N."/>
            <person name="Tuskan G.A."/>
            <person name="Rokhsar D."/>
            <person name="Devos K.M."/>
        </authorList>
    </citation>
    <scope>NUCLEOTIDE SEQUENCE [LARGE SCALE GENOMIC DNA]</scope>
    <source>
        <strain evidence="2">cv. Yugu1</strain>
    </source>
</reference>
<evidence type="ECO:0000313" key="1">
    <source>
        <dbReference type="EnsemblPlants" id="KQL29650"/>
    </source>
</evidence>
<dbReference type="EMBL" id="AGNK02000314">
    <property type="status" value="NOT_ANNOTATED_CDS"/>
    <property type="molecule type" value="Genomic_DNA"/>
</dbReference>
<keyword evidence="2" id="KW-1185">Reference proteome</keyword>
<sequence>MGLILRTMGRDYCIDICIALFLIYEHPRLCLVAYWHLYLQGAAKRRLTEPTI</sequence>
<reference evidence="1" key="2">
    <citation type="submission" date="2018-08" db="UniProtKB">
        <authorList>
            <consortium name="EnsemblPlants"/>
        </authorList>
    </citation>
    <scope>IDENTIFICATION</scope>
    <source>
        <strain evidence="1">Yugu1</strain>
    </source>
</reference>
<proteinExistence type="predicted"/>
<dbReference type="InParanoid" id="K3YXN0"/>
<dbReference type="Proteomes" id="UP000004995">
    <property type="component" value="Unassembled WGS sequence"/>
</dbReference>
<dbReference type="AlphaFoldDB" id="K3YXN0"/>